<dbReference type="PANTHER" id="PTHR44520:SF2">
    <property type="entry name" value="RESPONSE REGULATOR RCP1"/>
    <property type="match status" value="1"/>
</dbReference>
<gene>
    <name evidence="3" type="ORF">GCM10023186_01620</name>
</gene>
<evidence type="ECO:0000313" key="4">
    <source>
        <dbReference type="Proteomes" id="UP001500454"/>
    </source>
</evidence>
<dbReference type="InterPro" id="IPR001789">
    <property type="entry name" value="Sig_transdc_resp-reg_receiver"/>
</dbReference>
<reference evidence="4" key="1">
    <citation type="journal article" date="2019" name="Int. J. Syst. Evol. Microbiol.">
        <title>The Global Catalogue of Microorganisms (GCM) 10K type strain sequencing project: providing services to taxonomists for standard genome sequencing and annotation.</title>
        <authorList>
            <consortium name="The Broad Institute Genomics Platform"/>
            <consortium name="The Broad Institute Genome Sequencing Center for Infectious Disease"/>
            <person name="Wu L."/>
            <person name="Ma J."/>
        </authorList>
    </citation>
    <scope>NUCLEOTIDE SEQUENCE [LARGE SCALE GENOMIC DNA]</scope>
    <source>
        <strain evidence="4">JCM 17924</strain>
    </source>
</reference>
<dbReference type="PROSITE" id="PS50110">
    <property type="entry name" value="RESPONSE_REGULATORY"/>
    <property type="match status" value="1"/>
</dbReference>
<dbReference type="PANTHER" id="PTHR44520">
    <property type="entry name" value="RESPONSE REGULATOR RCP1-RELATED"/>
    <property type="match status" value="1"/>
</dbReference>
<organism evidence="3 4">
    <name type="scientific">Hymenobacter koreensis</name>
    <dbReference type="NCBI Taxonomy" id="1084523"/>
    <lineage>
        <taxon>Bacteria</taxon>
        <taxon>Pseudomonadati</taxon>
        <taxon>Bacteroidota</taxon>
        <taxon>Cytophagia</taxon>
        <taxon>Cytophagales</taxon>
        <taxon>Hymenobacteraceae</taxon>
        <taxon>Hymenobacter</taxon>
    </lineage>
</organism>
<feature type="modified residue" description="4-aspartylphosphate" evidence="1">
    <location>
        <position position="89"/>
    </location>
</feature>
<dbReference type="EMBL" id="BAABHA010000001">
    <property type="protein sequence ID" value="GAA4372291.1"/>
    <property type="molecule type" value="Genomic_DNA"/>
</dbReference>
<accession>A0ABP8ITG7</accession>
<keyword evidence="1" id="KW-0597">Phosphoprotein</keyword>
<proteinExistence type="predicted"/>
<feature type="domain" description="Response regulatory" evidence="2">
    <location>
        <begin position="31"/>
        <end position="158"/>
    </location>
</feature>
<evidence type="ECO:0000313" key="3">
    <source>
        <dbReference type="EMBL" id="GAA4372291.1"/>
    </source>
</evidence>
<evidence type="ECO:0000256" key="1">
    <source>
        <dbReference type="PROSITE-ProRule" id="PRU00169"/>
    </source>
</evidence>
<sequence>MRTFKLIRPTAAVAGIVHLIRHKLMARKLQKVVLIDDNETTSFLNNRLLQRLELAENVLSFTNAEQAFAHFWGKQSGSDSDAPELVFVDLKMPGMDGFEFLNQYNRLAPEQREKTVMAVLTTSMHSADTTRVAQYEGVEYLAKPLTEEKMQRLLQKRFALAN</sequence>
<dbReference type="Gene3D" id="3.40.50.2300">
    <property type="match status" value="1"/>
</dbReference>
<dbReference type="SUPFAM" id="SSF52172">
    <property type="entry name" value="CheY-like"/>
    <property type="match status" value="1"/>
</dbReference>
<dbReference type="Pfam" id="PF00072">
    <property type="entry name" value="Response_reg"/>
    <property type="match status" value="1"/>
</dbReference>
<comment type="caution">
    <text evidence="3">The sequence shown here is derived from an EMBL/GenBank/DDBJ whole genome shotgun (WGS) entry which is preliminary data.</text>
</comment>
<keyword evidence="4" id="KW-1185">Reference proteome</keyword>
<dbReference type="InterPro" id="IPR011006">
    <property type="entry name" value="CheY-like_superfamily"/>
</dbReference>
<dbReference type="InterPro" id="IPR052893">
    <property type="entry name" value="TCS_response_regulator"/>
</dbReference>
<evidence type="ECO:0000259" key="2">
    <source>
        <dbReference type="PROSITE" id="PS50110"/>
    </source>
</evidence>
<protein>
    <recommendedName>
        <fullName evidence="2">Response regulatory domain-containing protein</fullName>
    </recommendedName>
</protein>
<dbReference type="SMART" id="SM00448">
    <property type="entry name" value="REC"/>
    <property type="match status" value="1"/>
</dbReference>
<dbReference type="Proteomes" id="UP001500454">
    <property type="component" value="Unassembled WGS sequence"/>
</dbReference>
<name>A0ABP8ITG7_9BACT</name>